<dbReference type="AlphaFoldDB" id="A0A8X7NA20"/>
<evidence type="ECO:0008006" key="3">
    <source>
        <dbReference type="Google" id="ProtNLM"/>
    </source>
</evidence>
<protein>
    <recommendedName>
        <fullName evidence="3">F-box domain-containing protein</fullName>
    </recommendedName>
</protein>
<evidence type="ECO:0000313" key="1">
    <source>
        <dbReference type="EMBL" id="KAE8269183.1"/>
    </source>
</evidence>
<accession>A0A8X7NA20</accession>
<evidence type="ECO:0000313" key="2">
    <source>
        <dbReference type="Proteomes" id="UP000078113"/>
    </source>
</evidence>
<organism evidence="1 2">
    <name type="scientific">Tilletia walkeri</name>
    <dbReference type="NCBI Taxonomy" id="117179"/>
    <lineage>
        <taxon>Eukaryota</taxon>
        <taxon>Fungi</taxon>
        <taxon>Dikarya</taxon>
        <taxon>Basidiomycota</taxon>
        <taxon>Ustilaginomycotina</taxon>
        <taxon>Exobasidiomycetes</taxon>
        <taxon>Tilletiales</taxon>
        <taxon>Tilletiaceae</taxon>
        <taxon>Tilletia</taxon>
    </lineage>
</organism>
<comment type="caution">
    <text evidence="1">The sequence shown here is derived from an EMBL/GenBank/DDBJ whole genome shotgun (WGS) entry which is preliminary data.</text>
</comment>
<dbReference type="EMBL" id="LWDG02000106">
    <property type="protein sequence ID" value="KAE8269183.1"/>
    <property type="molecule type" value="Genomic_DNA"/>
</dbReference>
<dbReference type="Proteomes" id="UP000078113">
    <property type="component" value="Unassembled WGS sequence"/>
</dbReference>
<reference evidence="1" key="2">
    <citation type="journal article" date="2019" name="IMA Fungus">
        <title>Genome sequencing and comparison of five Tilletia species to identify candidate genes for the detection of regulated species infecting wheat.</title>
        <authorList>
            <person name="Nguyen H.D.T."/>
            <person name="Sultana T."/>
            <person name="Kesanakurti P."/>
            <person name="Hambleton S."/>
        </authorList>
    </citation>
    <scope>NUCLEOTIDE SEQUENCE</scope>
    <source>
        <strain evidence="1">DAOMC 236422</strain>
    </source>
</reference>
<keyword evidence="2" id="KW-1185">Reference proteome</keyword>
<sequence length="203" mass="23131">MPPRSRNQRASHALPFELHRLIIHASDIPTLAVLARVCKAFYDEAIPLLYAHISINEDESKTPTLSKLLYRKDLLRHVETFHCAKSSILQGQASRKYGVQLWDTLLTHCPKLQVASWIWSADTSRVKLVGEMVRSVDKPEACPDCCPPQERRRFEWHLYGDVDEGTIARLTRADVDLISAYITGEPLAKNSLQLHSELKRLAH</sequence>
<proteinExistence type="predicted"/>
<reference evidence="1" key="1">
    <citation type="submission" date="2016-04" db="EMBL/GenBank/DDBJ databases">
        <authorList>
            <person name="Nguyen H.D."/>
            <person name="Samba Siva P."/>
            <person name="Cullis J."/>
            <person name="Levesque C.A."/>
            <person name="Hambleton S."/>
        </authorList>
    </citation>
    <scope>NUCLEOTIDE SEQUENCE</scope>
    <source>
        <strain evidence="1">DAOMC 236422</strain>
    </source>
</reference>
<name>A0A8X7NA20_9BASI</name>
<gene>
    <name evidence="1" type="ORF">A4X09_0g3163</name>
</gene>